<keyword evidence="1" id="KW-0732">Signal</keyword>
<gene>
    <name evidence="2" type="ORF">KQX54_004963</name>
</gene>
<dbReference type="Proteomes" id="UP000826195">
    <property type="component" value="Unassembled WGS sequence"/>
</dbReference>
<keyword evidence="3" id="KW-1185">Reference proteome</keyword>
<feature type="signal peptide" evidence="1">
    <location>
        <begin position="1"/>
        <end position="20"/>
    </location>
</feature>
<dbReference type="AlphaFoldDB" id="A0AAV7IPL2"/>
<evidence type="ECO:0000256" key="1">
    <source>
        <dbReference type="SAM" id="SignalP"/>
    </source>
</evidence>
<evidence type="ECO:0000313" key="2">
    <source>
        <dbReference type="EMBL" id="KAH0557385.1"/>
    </source>
</evidence>
<organism evidence="2 3">
    <name type="scientific">Cotesia glomerata</name>
    <name type="common">Lepidopteran parasitic wasp</name>
    <name type="synonym">Apanteles glomeratus</name>
    <dbReference type="NCBI Taxonomy" id="32391"/>
    <lineage>
        <taxon>Eukaryota</taxon>
        <taxon>Metazoa</taxon>
        <taxon>Ecdysozoa</taxon>
        <taxon>Arthropoda</taxon>
        <taxon>Hexapoda</taxon>
        <taxon>Insecta</taxon>
        <taxon>Pterygota</taxon>
        <taxon>Neoptera</taxon>
        <taxon>Endopterygota</taxon>
        <taxon>Hymenoptera</taxon>
        <taxon>Apocrita</taxon>
        <taxon>Ichneumonoidea</taxon>
        <taxon>Braconidae</taxon>
        <taxon>Microgastrinae</taxon>
        <taxon>Cotesia</taxon>
    </lineage>
</organism>
<sequence>MYKFFLISVILTASLSLSFSTNNSNCEEKKDLYDLTLKKNDPDVVKFAEDGWEKLVAKGRTRGATNRGSFSVECARVQIIEIERRYTILVIYVIDGPGKMLFCVIFVMTTQTEPLSISCYLERFTIVGRFTQRFNPGFRTVPVLRHLEKTQCGIVSRESGPPGALSAPDTVERRQRGEHPFQCGLEIVG</sequence>
<accession>A0AAV7IPL2</accession>
<protein>
    <submittedName>
        <fullName evidence="2">Uncharacterized protein</fullName>
    </submittedName>
</protein>
<comment type="caution">
    <text evidence="2">The sequence shown here is derived from an EMBL/GenBank/DDBJ whole genome shotgun (WGS) entry which is preliminary data.</text>
</comment>
<name>A0AAV7IPL2_COTGL</name>
<evidence type="ECO:0000313" key="3">
    <source>
        <dbReference type="Proteomes" id="UP000826195"/>
    </source>
</evidence>
<feature type="chain" id="PRO_5043372656" evidence="1">
    <location>
        <begin position="21"/>
        <end position="189"/>
    </location>
</feature>
<dbReference type="EMBL" id="JAHXZJ010000747">
    <property type="protein sequence ID" value="KAH0557385.1"/>
    <property type="molecule type" value="Genomic_DNA"/>
</dbReference>
<reference evidence="2 3" key="1">
    <citation type="journal article" date="2021" name="J. Hered.">
        <title>A chromosome-level genome assembly of the parasitoid wasp, Cotesia glomerata (Hymenoptera: Braconidae).</title>
        <authorList>
            <person name="Pinto B.J."/>
            <person name="Weis J.J."/>
            <person name="Gamble T."/>
            <person name="Ode P.J."/>
            <person name="Paul R."/>
            <person name="Zaspel J.M."/>
        </authorList>
    </citation>
    <scope>NUCLEOTIDE SEQUENCE [LARGE SCALE GENOMIC DNA]</scope>
    <source>
        <strain evidence="2">CgM1</strain>
    </source>
</reference>
<proteinExistence type="predicted"/>